<proteinExistence type="predicted"/>
<accession>A0A8B9LNW1</accession>
<protein>
    <submittedName>
        <fullName evidence="1">Uncharacterized protein</fullName>
    </submittedName>
</protein>
<organism evidence="1 2">
    <name type="scientific">Astyanax mexicanus</name>
    <name type="common">Blind cave fish</name>
    <name type="synonym">Astyanax fasciatus mexicanus</name>
    <dbReference type="NCBI Taxonomy" id="7994"/>
    <lineage>
        <taxon>Eukaryota</taxon>
        <taxon>Metazoa</taxon>
        <taxon>Chordata</taxon>
        <taxon>Craniata</taxon>
        <taxon>Vertebrata</taxon>
        <taxon>Euteleostomi</taxon>
        <taxon>Actinopterygii</taxon>
        <taxon>Neopterygii</taxon>
        <taxon>Teleostei</taxon>
        <taxon>Ostariophysi</taxon>
        <taxon>Characiformes</taxon>
        <taxon>Characoidei</taxon>
        <taxon>Acestrorhamphidae</taxon>
        <taxon>Acestrorhamphinae</taxon>
        <taxon>Astyanax</taxon>
    </lineage>
</organism>
<dbReference type="Proteomes" id="UP000694621">
    <property type="component" value="Unplaced"/>
</dbReference>
<dbReference type="OrthoDB" id="8865836at2759"/>
<dbReference type="AlphaFoldDB" id="A0A8B9LNW1"/>
<evidence type="ECO:0000313" key="1">
    <source>
        <dbReference type="Ensembl" id="ENSAMXP00005055279.1"/>
    </source>
</evidence>
<reference evidence="1" key="1">
    <citation type="submission" date="2025-08" db="UniProtKB">
        <authorList>
            <consortium name="Ensembl"/>
        </authorList>
    </citation>
    <scope>IDENTIFICATION</scope>
</reference>
<dbReference type="Ensembl" id="ENSAMXT00005059759.1">
    <property type="protein sequence ID" value="ENSAMXP00005055279.1"/>
    <property type="gene ID" value="ENSAMXG00005024654.1"/>
</dbReference>
<evidence type="ECO:0000313" key="2">
    <source>
        <dbReference type="Proteomes" id="UP000694621"/>
    </source>
</evidence>
<name>A0A8B9LNW1_ASTMX</name>
<sequence length="99" mass="11462">IHYSVHSSPINTQYDDETLTLRNDFKEDQSVKAYLNPSTPAFAYSIWYRSAGRINHRHETNKAQVLSGEVHIICVKLEALWKLFLRKIVVTETCGKKIK</sequence>